<accession>A0A5E4F7F9</accession>
<name>A0A5E4F7F9_PRUDU</name>
<dbReference type="AlphaFoldDB" id="A0A5E4F7F9"/>
<evidence type="ECO:0000256" key="1">
    <source>
        <dbReference type="SAM" id="MobiDB-lite"/>
    </source>
</evidence>
<dbReference type="EMBL" id="CABIKO010000062">
    <property type="protein sequence ID" value="VVA22591.1"/>
    <property type="molecule type" value="Genomic_DNA"/>
</dbReference>
<gene>
    <name evidence="3" type="ORF">ALMOND_2B006327</name>
    <name evidence="2" type="ORF">L3X38_034655</name>
</gene>
<feature type="compositionally biased region" description="Pro residues" evidence="1">
    <location>
        <begin position="54"/>
        <end position="66"/>
    </location>
</feature>
<evidence type="ECO:0000313" key="3">
    <source>
        <dbReference type="EMBL" id="VVA22591.1"/>
    </source>
</evidence>
<organism evidence="3 4">
    <name type="scientific">Prunus dulcis</name>
    <name type="common">Almond</name>
    <name type="synonym">Amygdalus dulcis</name>
    <dbReference type="NCBI Taxonomy" id="3755"/>
    <lineage>
        <taxon>Eukaryota</taxon>
        <taxon>Viridiplantae</taxon>
        <taxon>Streptophyta</taxon>
        <taxon>Embryophyta</taxon>
        <taxon>Tracheophyta</taxon>
        <taxon>Spermatophyta</taxon>
        <taxon>Magnoliopsida</taxon>
        <taxon>eudicotyledons</taxon>
        <taxon>Gunneridae</taxon>
        <taxon>Pentapetalae</taxon>
        <taxon>rosids</taxon>
        <taxon>fabids</taxon>
        <taxon>Rosales</taxon>
        <taxon>Rosaceae</taxon>
        <taxon>Amygdaloideae</taxon>
        <taxon>Amygdaleae</taxon>
        <taxon>Prunus</taxon>
    </lineage>
</organism>
<dbReference type="EMBL" id="JAJFAZ020000006">
    <property type="protein sequence ID" value="KAI5325581.1"/>
    <property type="molecule type" value="Genomic_DNA"/>
</dbReference>
<sequence length="87" mass="9045">MSQRANRHQRRPSQSLFMSPDYLLAPLSDDDAAAAEKVADAAAAAAAVSGHAMPPQPVTPPLPPTPKAAETKEVPAMDNQKTADAAN</sequence>
<dbReference type="PANTHER" id="PTHR38527">
    <property type="entry name" value="OS01G0838200 PROTEIN"/>
    <property type="match status" value="1"/>
</dbReference>
<proteinExistence type="predicted"/>
<keyword evidence="5" id="KW-1185">Reference proteome</keyword>
<feature type="region of interest" description="Disordered" evidence="1">
    <location>
        <begin position="39"/>
        <end position="87"/>
    </location>
</feature>
<reference evidence="4" key="2">
    <citation type="journal article" date="2020" name="Plant J.">
        <title>Transposons played a major role in the diversification between the closely related almond and peach genomes: results from the almond genome sequence.</title>
        <authorList>
            <person name="Alioto T."/>
            <person name="Alexiou K.G."/>
            <person name="Bardil A."/>
            <person name="Barteri F."/>
            <person name="Castanera R."/>
            <person name="Cruz F."/>
            <person name="Dhingra A."/>
            <person name="Duval H."/>
            <person name="Fernandez I Marti A."/>
            <person name="Frias L."/>
            <person name="Galan B."/>
            <person name="Garcia J.L."/>
            <person name="Howad W."/>
            <person name="Gomez-Garrido J."/>
            <person name="Gut M."/>
            <person name="Julca I."/>
            <person name="Morata J."/>
            <person name="Puigdomenech P."/>
            <person name="Ribeca P."/>
            <person name="Rubio Cabetas M.J."/>
            <person name="Vlasova A."/>
            <person name="Wirthensohn M."/>
            <person name="Garcia-Mas J."/>
            <person name="Gabaldon T."/>
            <person name="Casacuberta J.M."/>
            <person name="Arus P."/>
        </authorList>
    </citation>
    <scope>NUCLEOTIDE SEQUENCE [LARGE SCALE GENOMIC DNA]</scope>
    <source>
        <strain evidence="4">cv. Texas</strain>
    </source>
</reference>
<dbReference type="Gramene" id="VVA22591">
    <property type="protein sequence ID" value="VVA22591"/>
    <property type="gene ID" value="Prudul26B006327"/>
</dbReference>
<reference evidence="3" key="1">
    <citation type="submission" date="2019-07" db="EMBL/GenBank/DDBJ databases">
        <authorList>
            <person name="Alioto T."/>
            <person name="Alioto T."/>
            <person name="Gomez Garrido J."/>
        </authorList>
    </citation>
    <scope>NUCLEOTIDE SEQUENCE</scope>
</reference>
<dbReference type="Proteomes" id="UP001054821">
    <property type="component" value="Chromosome 6"/>
</dbReference>
<dbReference type="InParanoid" id="A0A5E4F7F9"/>
<dbReference type="PANTHER" id="PTHR38527:SF4">
    <property type="entry name" value="OS05G0461600 PROTEIN"/>
    <property type="match status" value="1"/>
</dbReference>
<dbReference type="Proteomes" id="UP000327085">
    <property type="component" value="Chromosome 6"/>
</dbReference>
<reference evidence="2 5" key="3">
    <citation type="journal article" date="2022" name="G3 (Bethesda)">
        <title>Whole-genome sequence and methylome profiling of the almond [Prunus dulcis (Mill.) D.A. Webb] cultivar 'Nonpareil'.</title>
        <authorList>
            <person name="D'Amico-Willman K.M."/>
            <person name="Ouma W.Z."/>
            <person name="Meulia T."/>
            <person name="Sideli G.M."/>
            <person name="Gradziel T.M."/>
            <person name="Fresnedo-Ramirez J."/>
        </authorList>
    </citation>
    <scope>NUCLEOTIDE SEQUENCE [LARGE SCALE GENOMIC DNA]</scope>
    <source>
        <strain evidence="2">Clone GOH B32 T37-40</strain>
    </source>
</reference>
<evidence type="ECO:0000313" key="4">
    <source>
        <dbReference type="Proteomes" id="UP000327085"/>
    </source>
</evidence>
<protein>
    <submittedName>
        <fullName evidence="3">PREDICTED: B456_012G101700</fullName>
    </submittedName>
</protein>
<dbReference type="OMA" id="RHSNDDN"/>
<evidence type="ECO:0000313" key="5">
    <source>
        <dbReference type="Proteomes" id="UP001054821"/>
    </source>
</evidence>
<evidence type="ECO:0000313" key="2">
    <source>
        <dbReference type="EMBL" id="KAI5325581.1"/>
    </source>
</evidence>